<dbReference type="HOGENOM" id="CLU_056531_1_0_4"/>
<dbReference type="GO" id="GO:0050182">
    <property type="term" value="F:phosphate butyryltransferase activity"/>
    <property type="evidence" value="ECO:0007669"/>
    <property type="project" value="UniProtKB-EC"/>
</dbReference>
<evidence type="ECO:0000256" key="3">
    <source>
        <dbReference type="ARBA" id="ARBA00023315"/>
    </source>
</evidence>
<dbReference type="OrthoDB" id="9774179at2"/>
<dbReference type="NCBIfam" id="NF008852">
    <property type="entry name" value="PRK11890.1"/>
    <property type="match status" value="1"/>
</dbReference>
<feature type="domain" description="Phosphate acetyl/butaryl transferase" evidence="4">
    <location>
        <begin position="104"/>
        <end position="319"/>
    </location>
</feature>
<keyword evidence="2 5" id="KW-0808">Transferase</keyword>
<dbReference type="PIRSF" id="PIRSF000428">
    <property type="entry name" value="P_Ac_trans"/>
    <property type="match status" value="1"/>
</dbReference>
<dbReference type="SUPFAM" id="SSF53659">
    <property type="entry name" value="Isocitrate/Isopropylmalate dehydrogenase-like"/>
    <property type="match status" value="1"/>
</dbReference>
<dbReference type="PANTHER" id="PTHR43356">
    <property type="entry name" value="PHOSPHATE ACETYLTRANSFERASE"/>
    <property type="match status" value="1"/>
</dbReference>
<keyword evidence="3 5" id="KW-0012">Acyltransferase</keyword>
<evidence type="ECO:0000259" key="4">
    <source>
        <dbReference type="Pfam" id="PF01515"/>
    </source>
</evidence>
<dbReference type="KEGG" id="bac:BamMC406_4289"/>
<evidence type="ECO:0000313" key="6">
    <source>
        <dbReference type="Proteomes" id="UP000001680"/>
    </source>
</evidence>
<gene>
    <name evidence="5" type="ordered locus">BamMC406_4289</name>
</gene>
<dbReference type="EMBL" id="CP001026">
    <property type="protein sequence ID" value="ACB66752.1"/>
    <property type="molecule type" value="Genomic_DNA"/>
</dbReference>
<dbReference type="AlphaFoldDB" id="B1YWP0"/>
<dbReference type="InterPro" id="IPR002505">
    <property type="entry name" value="PTA_PTB"/>
</dbReference>
<dbReference type="InterPro" id="IPR012147">
    <property type="entry name" value="P_Ac_Bu_trans"/>
</dbReference>
<dbReference type="RefSeq" id="WP_012366074.1">
    <property type="nucleotide sequence ID" value="NC_010552.1"/>
</dbReference>
<evidence type="ECO:0000313" key="5">
    <source>
        <dbReference type="EMBL" id="ACB66752.1"/>
    </source>
</evidence>
<dbReference type="Pfam" id="PF01515">
    <property type="entry name" value="PTA_PTB"/>
    <property type="match status" value="1"/>
</dbReference>
<protein>
    <submittedName>
        <fullName evidence="5">Phosphate butyryltransferase</fullName>
        <ecNumber evidence="5">2.3.1.19</ecNumber>
    </submittedName>
</protein>
<name>B1YWP0_BURA4</name>
<dbReference type="NCBIfam" id="NF006045">
    <property type="entry name" value="PRK08190.1"/>
    <property type="match status" value="1"/>
</dbReference>
<organism evidence="5 6">
    <name type="scientific">Burkholderia ambifaria (strain MC40-6)</name>
    <dbReference type="NCBI Taxonomy" id="398577"/>
    <lineage>
        <taxon>Bacteria</taxon>
        <taxon>Pseudomonadati</taxon>
        <taxon>Pseudomonadota</taxon>
        <taxon>Betaproteobacteria</taxon>
        <taxon>Burkholderiales</taxon>
        <taxon>Burkholderiaceae</taxon>
        <taxon>Burkholderia</taxon>
        <taxon>Burkholderia cepacia complex</taxon>
    </lineage>
</organism>
<evidence type="ECO:0000256" key="1">
    <source>
        <dbReference type="ARBA" id="ARBA00005656"/>
    </source>
</evidence>
<sequence length="340" mass="34619">MNGNPYSDAPAGARLPGPLPREDGALPSLIARACNAPPLVVAVVHPCDATSVAALAALAASPLGALIEPLIVAPRAKVLRVADEAGIDLAKWTIEDVPHSHAAAARAVELAAAGRAGALMKGSLHTDELMGAVVAAGSGLRTDKRMSHCFLIETPAYPRPFILTDAAVNIAPDLAQKAAITQNAVDVAHALGVACPRVAVLCAVETVNPAMRSTLDAAALAKMAERGQITGAIVDGPLAFDNAISLRAARDKGIDSPVAGRADILIVPDIEAGNMLAKQLEYLGGAANAGIVVGARVPIVLTSRADSVAVRVASCALAALLAQDRHAPVSMTEQANFSME</sequence>
<proteinExistence type="inferred from homology"/>
<evidence type="ECO:0000256" key="2">
    <source>
        <dbReference type="ARBA" id="ARBA00022679"/>
    </source>
</evidence>
<comment type="similarity">
    <text evidence="1">Belongs to the phosphate acetyltransferase and butyryltransferase family.</text>
</comment>
<dbReference type="PANTHER" id="PTHR43356:SF2">
    <property type="entry name" value="PHOSPHATE ACETYLTRANSFERASE"/>
    <property type="match status" value="1"/>
</dbReference>
<dbReference type="Gene3D" id="3.40.718.10">
    <property type="entry name" value="Isopropylmalate Dehydrogenase"/>
    <property type="match status" value="1"/>
</dbReference>
<reference evidence="6" key="1">
    <citation type="submission" date="2008-04" db="EMBL/GenBank/DDBJ databases">
        <title>Complete sequence of chromosome 2 of Burkholderia ambifaria MC40-6.</title>
        <authorList>
            <person name="Copeland A."/>
            <person name="Lucas S."/>
            <person name="Lapidus A."/>
            <person name="Glavina del Rio T."/>
            <person name="Dalin E."/>
            <person name="Tice H."/>
            <person name="Pitluck S."/>
            <person name="Chain P."/>
            <person name="Malfatti S."/>
            <person name="Shin M."/>
            <person name="Vergez L."/>
            <person name="Lang D."/>
            <person name="Schmutz J."/>
            <person name="Larimer F."/>
            <person name="Land M."/>
            <person name="Hauser L."/>
            <person name="Kyrpides N."/>
            <person name="Lykidis A."/>
            <person name="Ramette A."/>
            <person name="Konstantinidis K."/>
            <person name="Tiedje J."/>
            <person name="Richardson P."/>
        </authorList>
    </citation>
    <scope>NUCLEOTIDE SEQUENCE [LARGE SCALE GENOMIC DNA]</scope>
    <source>
        <strain evidence="6">MC40-6</strain>
    </source>
</reference>
<dbReference type="InterPro" id="IPR050500">
    <property type="entry name" value="Phos_Acetyltrans/Butyryltrans"/>
</dbReference>
<accession>B1YWP0</accession>
<dbReference type="EC" id="2.3.1.19" evidence="5"/>
<dbReference type="Proteomes" id="UP000001680">
    <property type="component" value="Chromosome 2"/>
</dbReference>